<comment type="caution">
    <text evidence="2">The sequence shown here is derived from an EMBL/GenBank/DDBJ whole genome shotgun (WGS) entry which is preliminary data.</text>
</comment>
<organism evidence="2 3">
    <name type="scientific">Puccinia coronata f. sp. avenae</name>
    <dbReference type="NCBI Taxonomy" id="200324"/>
    <lineage>
        <taxon>Eukaryota</taxon>
        <taxon>Fungi</taxon>
        <taxon>Dikarya</taxon>
        <taxon>Basidiomycota</taxon>
        <taxon>Pucciniomycotina</taxon>
        <taxon>Pucciniomycetes</taxon>
        <taxon>Pucciniales</taxon>
        <taxon>Pucciniaceae</taxon>
        <taxon>Puccinia</taxon>
    </lineage>
</organism>
<dbReference type="EMBL" id="PGCI01000078">
    <property type="protein sequence ID" value="PLW42456.1"/>
    <property type="molecule type" value="Genomic_DNA"/>
</dbReference>
<evidence type="ECO:0000256" key="1">
    <source>
        <dbReference type="SAM" id="MobiDB-lite"/>
    </source>
</evidence>
<gene>
    <name evidence="2" type="ORF">PCASD_04644</name>
</gene>
<evidence type="ECO:0000313" key="3">
    <source>
        <dbReference type="Proteomes" id="UP000235392"/>
    </source>
</evidence>
<feature type="region of interest" description="Disordered" evidence="1">
    <location>
        <begin position="162"/>
        <end position="183"/>
    </location>
</feature>
<reference evidence="2 3" key="1">
    <citation type="submission" date="2017-11" db="EMBL/GenBank/DDBJ databases">
        <title>De novo assembly and phasing of dikaryotic genomes from two isolates of Puccinia coronata f. sp. avenae, the causal agent of oat crown rust.</title>
        <authorList>
            <person name="Miller M.E."/>
            <person name="Zhang Y."/>
            <person name="Omidvar V."/>
            <person name="Sperschneider J."/>
            <person name="Schwessinger B."/>
            <person name="Raley C."/>
            <person name="Palmer J.M."/>
            <person name="Garnica D."/>
            <person name="Upadhyaya N."/>
            <person name="Rathjen J."/>
            <person name="Taylor J.M."/>
            <person name="Park R.F."/>
            <person name="Dodds P.N."/>
            <person name="Hirsch C.D."/>
            <person name="Kianian S.F."/>
            <person name="Figueroa M."/>
        </authorList>
    </citation>
    <scope>NUCLEOTIDE SEQUENCE [LARGE SCALE GENOMIC DNA]</scope>
    <source>
        <strain evidence="2">12SD80</strain>
    </source>
</reference>
<sequence>MGDRHAQIVRFPDNDAHGVDFDVITDINGARLFRCTLCARATGTANIVRHCASVTHRLNLQDRETRRANDTIAGLRTDAGPEEPPARDEETDHANSMWNQIDADIDAQFREARPLGSLDDDLDLLDPIQLLLNGVDDTSSNRQITDWTVLLEAELDALEENAAQEEEHASSLPPSPPAASTADHTEWYPFKSKMELIGSLIMGHTHSMLSRSLYSKIRGILKLCNISLPAWATIQAARTRIRELLKTKIQLNFLVFDNPCFSLSARSLLSQDLSNPLVAKHIDFYPEMTNGLDIYKFSQSKKWLQDLLPAHRAPMCEVKGKHFYLFEPVQLLSAAVVIPLFFYQHDGQLFAKCLQIQRNHICQMPNKIKITIPASLEFQDPQLSTIPVNQFDCDYSEIRMDDSRKLMDSCDGVIYESSGSKEVVIPLPNPWRIKANGKIIRHFPITLYSDDTSGNTSKQFNKHISFYFTLSGLPPNISNQEYDCHFLASSNIASVLEQSKSIVEELNLMTTRGFHAYDVTISQEVLVTSLVLCFLADSPMHAEVTNTPNPGGSLHPCRMCTLKVKKKKFKRSPTYVQRFLNRDSMGIESRNPPRSWAETKMKTYHLFDTAMGVNLTSFLKKKTALGVADAINTRFITESRSDGSLKEKMESLDLNSPASLFNPFLNLEGFDGAQDCPVEILHAVLLGIVKYLARDDISKLKADQKLTLIGRLQSFSSVSLNIDSIKPQYLIQHIKSLVGRHFKIILQAAPFILLEFLTPERKDVWLALCNLCAFIFQTNIANMETYLETLKLHINRLLYYLIKSSAQWVNKPKLHILLHLPESIERLGNASLFSTEKFESYNGVLRQSSIHSNRQAPGRDLARSFDNYSNLKYLVSGGMLYEENSKNWENPTNEVTDIFTNNPDIQRSMGFNSAKVDPLPAVAFPQKLCLKVPKSEIASLPEAINQRDKLHQVLKIKLNAKEVLHKGVFVVIDRGDKNVVAAIDSIWESKGSSKPLYYLWVTGYTLLGVDNYYEMRKLSRTSQQALIPTRKVIGCINVQHNCHAGNCQVTTSRPARLERLDKNVKTVQVEHTDNDHFVINSASLQNSDLHHAISNLTFAPITPEQWVDGMATGCRVWSDMVEEPEDTDGLEGTSDSEDKNDEEDSCEE</sequence>
<dbReference type="PANTHER" id="PTHR31912:SF34">
    <property type="entry name" value="NOTOCHORD-RELATED PROTEIN"/>
    <property type="match status" value="1"/>
</dbReference>
<dbReference type="Proteomes" id="UP000235392">
    <property type="component" value="Unassembled WGS sequence"/>
</dbReference>
<accession>A0A2N5UXT5</accession>
<name>A0A2N5UXT5_9BASI</name>
<proteinExistence type="predicted"/>
<protein>
    <submittedName>
        <fullName evidence="2">Uncharacterized protein</fullName>
    </submittedName>
</protein>
<dbReference type="AlphaFoldDB" id="A0A2N5UXT5"/>
<evidence type="ECO:0000313" key="2">
    <source>
        <dbReference type="EMBL" id="PLW42456.1"/>
    </source>
</evidence>
<dbReference type="PANTHER" id="PTHR31912">
    <property type="entry name" value="IP13529P"/>
    <property type="match status" value="1"/>
</dbReference>
<feature type="region of interest" description="Disordered" evidence="1">
    <location>
        <begin position="1122"/>
        <end position="1148"/>
    </location>
</feature>